<dbReference type="EC" id="2.7.1.180" evidence="1 10"/>
<dbReference type="InterPro" id="IPR024932">
    <property type="entry name" value="ApbE"/>
</dbReference>
<comment type="caution">
    <text evidence="12">The sequence shown here is derived from an EMBL/GenBank/DDBJ whole genome shotgun (WGS) entry which is preliminary data.</text>
</comment>
<reference evidence="12 13" key="2">
    <citation type="journal article" date="2015" name="Antonie Van Leeuwenhoek">
        <title>Thioclava indica sp. nov., isolated from surface seawater of the Indian Ocean.</title>
        <authorList>
            <person name="Liu Y."/>
            <person name="Lai Q."/>
            <person name="Du J."/>
            <person name="Xu H."/>
            <person name="Jiang L."/>
            <person name="Shao Z."/>
        </authorList>
    </citation>
    <scope>NUCLEOTIDE SEQUENCE [LARGE SCALE GENOMIC DNA]</scope>
    <source>
        <strain evidence="12 13">13D2W-2</strain>
    </source>
</reference>
<evidence type="ECO:0000256" key="2">
    <source>
        <dbReference type="ARBA" id="ARBA00016337"/>
    </source>
</evidence>
<evidence type="ECO:0000256" key="6">
    <source>
        <dbReference type="ARBA" id="ARBA00022827"/>
    </source>
</evidence>
<reference evidence="13" key="1">
    <citation type="submission" date="2013-04" db="EMBL/GenBank/DDBJ databases">
        <title>Thioclava sp. 13D2W-2 Genome Sequencing.</title>
        <authorList>
            <person name="Lai Q."/>
            <person name="Li G."/>
            <person name="Shao Z."/>
        </authorList>
    </citation>
    <scope>NUCLEOTIDE SEQUENCE [LARGE SCALE GENOMIC DNA]</scope>
    <source>
        <strain evidence="13">13D2W-2</strain>
    </source>
</reference>
<evidence type="ECO:0000256" key="8">
    <source>
        <dbReference type="ARBA" id="ARBA00031306"/>
    </source>
</evidence>
<comment type="cofactor">
    <cofactor evidence="11">
        <name>Mg(2+)</name>
        <dbReference type="ChEBI" id="CHEBI:18420"/>
    </cofactor>
    <cofactor evidence="11">
        <name>Mn(2+)</name>
        <dbReference type="ChEBI" id="CHEBI:29035"/>
    </cofactor>
    <text evidence="11">Magnesium. Can also use manganese.</text>
</comment>
<dbReference type="SUPFAM" id="SSF143631">
    <property type="entry name" value="ApbE-like"/>
    <property type="match status" value="1"/>
</dbReference>
<accession>A0A085TWM4</accession>
<evidence type="ECO:0000256" key="4">
    <source>
        <dbReference type="ARBA" id="ARBA00022679"/>
    </source>
</evidence>
<dbReference type="GO" id="GO:0016740">
    <property type="term" value="F:transferase activity"/>
    <property type="evidence" value="ECO:0007669"/>
    <property type="project" value="UniProtKB-UniRule"/>
</dbReference>
<keyword evidence="6 10" id="KW-0274">FAD</keyword>
<dbReference type="Proteomes" id="UP000028607">
    <property type="component" value="Unassembled WGS sequence"/>
</dbReference>
<feature type="binding site" evidence="11">
    <location>
        <position position="270"/>
    </location>
    <ligand>
        <name>Mg(2+)</name>
        <dbReference type="ChEBI" id="CHEBI:18420"/>
    </ligand>
</feature>
<organism evidence="12 13">
    <name type="scientific">Thioclava atlantica</name>
    <dbReference type="NCBI Taxonomy" id="1317124"/>
    <lineage>
        <taxon>Bacteria</taxon>
        <taxon>Pseudomonadati</taxon>
        <taxon>Pseudomonadota</taxon>
        <taxon>Alphaproteobacteria</taxon>
        <taxon>Rhodobacterales</taxon>
        <taxon>Paracoccaceae</taxon>
        <taxon>Thioclava</taxon>
    </lineage>
</organism>
<evidence type="ECO:0000256" key="3">
    <source>
        <dbReference type="ARBA" id="ARBA00022630"/>
    </source>
</evidence>
<dbReference type="eggNOG" id="COG1477">
    <property type="taxonomic scope" value="Bacteria"/>
</dbReference>
<feature type="binding site" evidence="11">
    <location>
        <position position="156"/>
    </location>
    <ligand>
        <name>Mg(2+)</name>
        <dbReference type="ChEBI" id="CHEBI:18420"/>
    </ligand>
</feature>
<evidence type="ECO:0000256" key="10">
    <source>
        <dbReference type="PIRNR" id="PIRNR006268"/>
    </source>
</evidence>
<evidence type="ECO:0000256" key="7">
    <source>
        <dbReference type="ARBA" id="ARBA00022842"/>
    </source>
</evidence>
<comment type="catalytic activity">
    <reaction evidence="9 10">
        <text>L-threonyl-[protein] + FAD = FMN-L-threonyl-[protein] + AMP + H(+)</text>
        <dbReference type="Rhea" id="RHEA:36847"/>
        <dbReference type="Rhea" id="RHEA-COMP:11060"/>
        <dbReference type="Rhea" id="RHEA-COMP:11061"/>
        <dbReference type="ChEBI" id="CHEBI:15378"/>
        <dbReference type="ChEBI" id="CHEBI:30013"/>
        <dbReference type="ChEBI" id="CHEBI:57692"/>
        <dbReference type="ChEBI" id="CHEBI:74257"/>
        <dbReference type="ChEBI" id="CHEBI:456215"/>
        <dbReference type="EC" id="2.7.1.180"/>
    </reaction>
</comment>
<dbReference type="InterPro" id="IPR003374">
    <property type="entry name" value="ApbE-like_sf"/>
</dbReference>
<dbReference type="Gene3D" id="3.10.520.10">
    <property type="entry name" value="ApbE-like domains"/>
    <property type="match status" value="1"/>
</dbReference>
<evidence type="ECO:0000313" key="13">
    <source>
        <dbReference type="Proteomes" id="UP000028607"/>
    </source>
</evidence>
<dbReference type="PATRIC" id="fig|1317124.6.peg.1848"/>
<dbReference type="PIRSF" id="PIRSF006268">
    <property type="entry name" value="ApbE"/>
    <property type="match status" value="1"/>
</dbReference>
<name>A0A085TWM4_9RHOB</name>
<keyword evidence="3 10" id="KW-0285">Flavoprotein</keyword>
<proteinExistence type="inferred from homology"/>
<feature type="binding site" evidence="11">
    <location>
        <position position="274"/>
    </location>
    <ligand>
        <name>Mg(2+)</name>
        <dbReference type="ChEBI" id="CHEBI:18420"/>
    </ligand>
</feature>
<dbReference type="STRING" id="1317124.DW2_09106"/>
<dbReference type="GO" id="GO:0046872">
    <property type="term" value="F:metal ion binding"/>
    <property type="evidence" value="ECO:0007669"/>
    <property type="project" value="UniProtKB-UniRule"/>
</dbReference>
<dbReference type="PANTHER" id="PTHR30040">
    <property type="entry name" value="THIAMINE BIOSYNTHESIS LIPOPROTEIN APBE"/>
    <property type="match status" value="1"/>
</dbReference>
<dbReference type="PANTHER" id="PTHR30040:SF2">
    <property type="entry name" value="FAD:PROTEIN FMN TRANSFERASE"/>
    <property type="match status" value="1"/>
</dbReference>
<protein>
    <recommendedName>
        <fullName evidence="2 10">FAD:protein FMN transferase</fullName>
        <ecNumber evidence="1 10">2.7.1.180</ecNumber>
    </recommendedName>
    <alternativeName>
        <fullName evidence="8 10">Flavin transferase</fullName>
    </alternativeName>
</protein>
<keyword evidence="5 10" id="KW-0479">Metal-binding</keyword>
<sequence length="321" mass="34515">MSSEFGLIRHTLSGPVMGTRWQALFHLPEGISAEPVRAAMEVAVRRVDAQMSAWIETSDLNRFNRTAPGIWVDLPPEMMAVLDLGLTVGRLSRGAFDIALGSVTRAWGFGPDPADGSAIRDEITGGRRPPGHELVELDLPNGRARAHAPLALDLNGIAKGFGADRLAEAARMQGISAGVFGIDGELRVLGSRPDGRGWPIVLEKPDYEIRDGLKLIELEAAAIATSGDYRHWVDLGETRLPHTMDPARRAPLPEGPASVTVIANACAAADAWATAFTVLGERAGGEIARDLGLEVLFLRRDGLGGFTETFIEGRKTPVRRH</sequence>
<keyword evidence="13" id="KW-1185">Reference proteome</keyword>
<gene>
    <name evidence="12" type="ORF">DW2_09106</name>
</gene>
<keyword evidence="4 10" id="KW-0808">Transferase</keyword>
<keyword evidence="7 10" id="KW-0460">Magnesium</keyword>
<dbReference type="AlphaFoldDB" id="A0A085TWM4"/>
<evidence type="ECO:0000256" key="11">
    <source>
        <dbReference type="PIRSR" id="PIRSR006268-2"/>
    </source>
</evidence>
<evidence type="ECO:0000256" key="5">
    <source>
        <dbReference type="ARBA" id="ARBA00022723"/>
    </source>
</evidence>
<evidence type="ECO:0000313" key="12">
    <source>
        <dbReference type="EMBL" id="KFE35121.1"/>
    </source>
</evidence>
<dbReference type="Pfam" id="PF02424">
    <property type="entry name" value="ApbE"/>
    <property type="match status" value="1"/>
</dbReference>
<evidence type="ECO:0000256" key="9">
    <source>
        <dbReference type="ARBA" id="ARBA00048540"/>
    </source>
</evidence>
<comment type="similarity">
    <text evidence="10">Belongs to the ApbE family.</text>
</comment>
<evidence type="ECO:0000256" key="1">
    <source>
        <dbReference type="ARBA" id="ARBA00011955"/>
    </source>
</evidence>
<dbReference type="EMBL" id="AQRC01000006">
    <property type="protein sequence ID" value="KFE35121.1"/>
    <property type="molecule type" value="Genomic_DNA"/>
</dbReference>